<dbReference type="OrthoDB" id="2404761at2759"/>
<dbReference type="EMBL" id="PQFF01000007">
    <property type="protein sequence ID" value="RHZ89955.1"/>
    <property type="molecule type" value="Genomic_DNA"/>
</dbReference>
<protein>
    <submittedName>
        <fullName evidence="1">Uncharacterized protein</fullName>
    </submittedName>
</protein>
<gene>
    <name evidence="1" type="ORF">Glove_9g71</name>
</gene>
<comment type="caution">
    <text evidence="1">The sequence shown here is derived from an EMBL/GenBank/DDBJ whole genome shotgun (WGS) entry which is preliminary data.</text>
</comment>
<name>A0A397JNL7_9GLOM</name>
<proteinExistence type="predicted"/>
<organism evidence="1 2">
    <name type="scientific">Diversispora epigaea</name>
    <dbReference type="NCBI Taxonomy" id="1348612"/>
    <lineage>
        <taxon>Eukaryota</taxon>
        <taxon>Fungi</taxon>
        <taxon>Fungi incertae sedis</taxon>
        <taxon>Mucoromycota</taxon>
        <taxon>Glomeromycotina</taxon>
        <taxon>Glomeromycetes</taxon>
        <taxon>Diversisporales</taxon>
        <taxon>Diversisporaceae</taxon>
        <taxon>Diversispora</taxon>
    </lineage>
</organism>
<evidence type="ECO:0000313" key="2">
    <source>
        <dbReference type="Proteomes" id="UP000266861"/>
    </source>
</evidence>
<dbReference type="Proteomes" id="UP000266861">
    <property type="component" value="Unassembled WGS sequence"/>
</dbReference>
<evidence type="ECO:0000313" key="1">
    <source>
        <dbReference type="EMBL" id="RHZ89955.1"/>
    </source>
</evidence>
<dbReference type="AlphaFoldDB" id="A0A397JNL7"/>
<accession>A0A397JNL7</accession>
<sequence length="145" mass="16819">MENNMSSSHLVTASGNTISRQDYSSKMLTDDYYKCLYGLDPWIKSETSQIENDAEEFLIATETLVPIEKKTLLTPQVNVPLIPSKRQFSISVLPNNPEERQQHVIKMILERFPYSTLKHSFKNNYFDFNRSVPALYVIKTIKKKI</sequence>
<reference evidence="1 2" key="1">
    <citation type="submission" date="2018-08" db="EMBL/GenBank/DDBJ databases">
        <title>Genome and evolution of the arbuscular mycorrhizal fungus Diversispora epigaea (formerly Glomus versiforme) and its bacterial endosymbionts.</title>
        <authorList>
            <person name="Sun X."/>
            <person name="Fei Z."/>
            <person name="Harrison M."/>
        </authorList>
    </citation>
    <scope>NUCLEOTIDE SEQUENCE [LARGE SCALE GENOMIC DNA]</scope>
    <source>
        <strain evidence="1 2">IT104</strain>
    </source>
</reference>
<keyword evidence="2" id="KW-1185">Reference proteome</keyword>